<evidence type="ECO:0000313" key="14">
    <source>
        <dbReference type="Proteomes" id="UP000774804"/>
    </source>
</evidence>
<dbReference type="InterPro" id="IPR000408">
    <property type="entry name" value="Reg_chr_condens"/>
</dbReference>
<feature type="repeat" description="RCC1" evidence="7">
    <location>
        <begin position="256"/>
        <end position="308"/>
    </location>
</feature>
<feature type="repeat" description="RCC1" evidence="7">
    <location>
        <begin position="139"/>
        <end position="189"/>
    </location>
</feature>
<feature type="repeat" description="RCC1" evidence="7">
    <location>
        <begin position="190"/>
        <end position="247"/>
    </location>
</feature>
<dbReference type="InterPro" id="IPR042541">
    <property type="entry name" value="BART_sf"/>
</dbReference>
<evidence type="ECO:0008006" key="15">
    <source>
        <dbReference type="Google" id="ProtNLM"/>
    </source>
</evidence>
<feature type="repeat" description="RCC1" evidence="7">
    <location>
        <begin position="482"/>
        <end position="535"/>
    </location>
</feature>
<dbReference type="PRINTS" id="PR00633">
    <property type="entry name" value="RCCNDNSATION"/>
</dbReference>
<evidence type="ECO:0000259" key="9">
    <source>
        <dbReference type="Pfam" id="PF25390"/>
    </source>
</evidence>
<dbReference type="Proteomes" id="UP000697107">
    <property type="component" value="Unassembled WGS sequence"/>
</dbReference>
<evidence type="ECO:0000256" key="3">
    <source>
        <dbReference type="ARBA" id="ARBA00022490"/>
    </source>
</evidence>
<dbReference type="EMBL" id="RCML01000028">
    <property type="protein sequence ID" value="KAG2997266.1"/>
    <property type="molecule type" value="Genomic_DNA"/>
</dbReference>
<dbReference type="Proteomes" id="UP000774804">
    <property type="component" value="Unassembled WGS sequence"/>
</dbReference>
<protein>
    <recommendedName>
        <fullName evidence="15">Coiled-coil domain-containing protein 104</fullName>
    </recommendedName>
</protein>
<comment type="caution">
    <text evidence="10">The sequence shown here is derived from an EMBL/GenBank/DDBJ whole genome shotgun (WGS) entry which is preliminary data.</text>
</comment>
<dbReference type="EMBL" id="RCMK01000035">
    <property type="protein sequence ID" value="KAG2952614.1"/>
    <property type="molecule type" value="Genomic_DNA"/>
</dbReference>
<evidence type="ECO:0000256" key="2">
    <source>
        <dbReference type="ARBA" id="ARBA00004496"/>
    </source>
</evidence>
<organism evidence="10 14">
    <name type="scientific">Phytophthora cactorum</name>
    <dbReference type="NCBI Taxonomy" id="29920"/>
    <lineage>
        <taxon>Eukaryota</taxon>
        <taxon>Sar</taxon>
        <taxon>Stramenopiles</taxon>
        <taxon>Oomycota</taxon>
        <taxon>Peronosporomycetes</taxon>
        <taxon>Peronosporales</taxon>
        <taxon>Peronosporaceae</taxon>
        <taxon>Phytophthora</taxon>
    </lineage>
</organism>
<dbReference type="InterPro" id="IPR051625">
    <property type="entry name" value="Signaling_Regulatory_Domain"/>
</dbReference>
<feature type="repeat" description="RCC1" evidence="7">
    <location>
        <begin position="362"/>
        <end position="431"/>
    </location>
</feature>
<dbReference type="InterPro" id="IPR058923">
    <property type="entry name" value="RCC1-like_dom"/>
</dbReference>
<feature type="domain" description="BART" evidence="8">
    <location>
        <begin position="2"/>
        <end position="126"/>
    </location>
</feature>
<dbReference type="InterPro" id="IPR009091">
    <property type="entry name" value="RCC1/BLIP-II"/>
</dbReference>
<keyword evidence="4" id="KW-0677">Repeat</keyword>
<evidence type="ECO:0000259" key="8">
    <source>
        <dbReference type="Pfam" id="PF11527"/>
    </source>
</evidence>
<dbReference type="Proteomes" id="UP000760860">
    <property type="component" value="Unassembled WGS sequence"/>
</dbReference>
<dbReference type="Gene3D" id="1.20.1520.10">
    <property type="entry name" value="ADP-ribosylation factor-like 2-binding protein, domain"/>
    <property type="match status" value="1"/>
</dbReference>
<dbReference type="SUPFAM" id="SSF50985">
    <property type="entry name" value="RCC1/BLIP-II"/>
    <property type="match status" value="1"/>
</dbReference>
<dbReference type="AlphaFoldDB" id="A0A8T1LU43"/>
<dbReference type="GO" id="GO:0005929">
    <property type="term" value="C:cilium"/>
    <property type="evidence" value="ECO:0007669"/>
    <property type="project" value="UniProtKB-SubCell"/>
</dbReference>
<dbReference type="EMBL" id="RCMI01000031">
    <property type="protein sequence ID" value="KAG2941008.1"/>
    <property type="molecule type" value="Genomic_DNA"/>
</dbReference>
<gene>
    <name evidence="10" type="ORF">PC115_g2185</name>
    <name evidence="11" type="ORF">PC117_g2631</name>
    <name evidence="12" type="ORF">PC118_g2012</name>
    <name evidence="13" type="ORF">PC129_g903</name>
</gene>
<evidence type="ECO:0000313" key="12">
    <source>
        <dbReference type="EMBL" id="KAG2997266.1"/>
    </source>
</evidence>
<dbReference type="PROSITE" id="PS00626">
    <property type="entry name" value="RCC1_2"/>
    <property type="match status" value="1"/>
</dbReference>
<dbReference type="Pfam" id="PF25390">
    <property type="entry name" value="WD40_RLD"/>
    <property type="match status" value="1"/>
</dbReference>
<dbReference type="Gene3D" id="2.130.10.30">
    <property type="entry name" value="Regulator of chromosome condensation 1/beta-lactamase-inhibitor protein II"/>
    <property type="match status" value="2"/>
</dbReference>
<dbReference type="PROSITE" id="PS50012">
    <property type="entry name" value="RCC1_3"/>
    <property type="match status" value="7"/>
</dbReference>
<evidence type="ECO:0000256" key="1">
    <source>
        <dbReference type="ARBA" id="ARBA00004138"/>
    </source>
</evidence>
<dbReference type="VEuPathDB" id="FungiDB:PC110_g4016"/>
<reference evidence="10" key="1">
    <citation type="submission" date="2018-10" db="EMBL/GenBank/DDBJ databases">
        <title>Effector identification in a new, highly contiguous assembly of the strawberry crown rot pathogen Phytophthora cactorum.</title>
        <authorList>
            <person name="Armitage A.D."/>
            <person name="Nellist C.F."/>
            <person name="Bates H."/>
            <person name="Vickerstaff R.J."/>
            <person name="Harrison R.J."/>
        </authorList>
    </citation>
    <scope>NUCLEOTIDE SEQUENCE</scope>
    <source>
        <strain evidence="10">4032</strain>
        <strain evidence="11">4040</strain>
        <strain evidence="12">P415</strain>
        <strain evidence="13">P421</strain>
    </source>
</reference>
<dbReference type="PANTHER" id="PTHR22872">
    <property type="entry name" value="BTK-BINDING PROTEIN-RELATED"/>
    <property type="match status" value="1"/>
</dbReference>
<evidence type="ECO:0000313" key="10">
    <source>
        <dbReference type="EMBL" id="KAG2941008.1"/>
    </source>
</evidence>
<proteinExistence type="predicted"/>
<evidence type="ECO:0000313" key="13">
    <source>
        <dbReference type="EMBL" id="KAG3228602.1"/>
    </source>
</evidence>
<feature type="repeat" description="RCC1" evidence="7">
    <location>
        <begin position="432"/>
        <end position="481"/>
    </location>
</feature>
<evidence type="ECO:0000256" key="4">
    <source>
        <dbReference type="ARBA" id="ARBA00022737"/>
    </source>
</evidence>
<name>A0A8T1LU43_9STRA</name>
<evidence type="ECO:0000313" key="11">
    <source>
        <dbReference type="EMBL" id="KAG2952614.1"/>
    </source>
</evidence>
<evidence type="ECO:0000256" key="5">
    <source>
        <dbReference type="ARBA" id="ARBA00023069"/>
    </source>
</evidence>
<keyword evidence="3" id="KW-0963">Cytoplasm</keyword>
<dbReference type="Proteomes" id="UP000736787">
    <property type="component" value="Unassembled WGS sequence"/>
</dbReference>
<dbReference type="EMBL" id="RCMV01000013">
    <property type="protein sequence ID" value="KAG3228602.1"/>
    <property type="molecule type" value="Genomic_DNA"/>
</dbReference>
<feature type="repeat" description="RCC1" evidence="7">
    <location>
        <begin position="309"/>
        <end position="361"/>
    </location>
</feature>
<sequence length="538" mass="59218">MTIITRAAEFCSSPKFERVFDNFARDHADAFIDATEAKDGDVEHKHEYKELHDQYLKLFEEELSEFVESEGATIEEFFKECREIHDGQYTALFEEHNYAWFVNHLLACMDYKHFYGLMVNEARRLHHLEALHIHQSMEKRLYVWGSGGTGQLGLGTEDDYALPQRWENGHIQLESVTSGGCHSAGIGSDGRLFLWGSDDRGQLGHSTSKLEQNFVNVPTETVACIPRESKTKLIACGWWSTLAVVSSKCGDRQQGDRVFSWGSNDHHQLGRDQRTAVESSAQIVHLPPRLQVASIACGWKHSLLATAEGGVFSWGSGRHGQLGLGAEVLKTEVPQSVEALKGTAITNVFCGWEHSVFRSSSGEVFTCGNNRHGQLGFQQVSGSVASENPSERRKQVNALPIRVADPSDSSLGLRTVQVGCGWHFVLCLTDGGKLVTWGKGSHGQLGLGGFENVYEPNVVPFPLTIHEIACGSEHTMVVTSSGDLYTCGWGEHGNLGHGDKTNRVSLEKVDFFTNTSQKIISVAAGGAVSIAVTSIRRQ</sequence>
<comment type="subcellular location">
    <subcellularLocation>
        <location evidence="1">Cell projection</location>
        <location evidence="1">Cilium</location>
    </subcellularLocation>
    <subcellularLocation>
        <location evidence="2">Cytoplasm</location>
    </subcellularLocation>
</comment>
<dbReference type="GO" id="GO:0005737">
    <property type="term" value="C:cytoplasm"/>
    <property type="evidence" value="ECO:0007669"/>
    <property type="project" value="UniProtKB-SubCell"/>
</dbReference>
<keyword evidence="5" id="KW-0969">Cilium</keyword>
<dbReference type="VEuPathDB" id="FungiDB:PC110_g4017"/>
<dbReference type="Pfam" id="PF11527">
    <property type="entry name" value="ARL2_Bind_BART"/>
    <property type="match status" value="1"/>
</dbReference>
<feature type="domain" description="RCC1-like" evidence="9">
    <location>
        <begin position="141"/>
        <end position="531"/>
    </location>
</feature>
<evidence type="ECO:0000256" key="6">
    <source>
        <dbReference type="ARBA" id="ARBA00023273"/>
    </source>
</evidence>
<evidence type="ECO:0000256" key="7">
    <source>
        <dbReference type="PROSITE-ProRule" id="PRU00235"/>
    </source>
</evidence>
<keyword evidence="6" id="KW-0966">Cell projection</keyword>
<dbReference type="InterPro" id="IPR023379">
    <property type="entry name" value="BART_dom"/>
</dbReference>
<accession>A0A8T1LU43</accession>